<dbReference type="Gene3D" id="3.40.50.720">
    <property type="entry name" value="NAD(P)-binding Rossmann-like Domain"/>
    <property type="match status" value="1"/>
</dbReference>
<comment type="caution">
    <text evidence="3">The sequence shown here is derived from an EMBL/GenBank/DDBJ whole genome shotgun (WGS) entry which is preliminary data.</text>
</comment>
<feature type="transmembrane region" description="Helical" evidence="1">
    <location>
        <begin position="301"/>
        <end position="323"/>
    </location>
</feature>
<dbReference type="Proteomes" id="UP000033945">
    <property type="component" value="Unassembled WGS sequence"/>
</dbReference>
<dbReference type="Pfam" id="PF07993">
    <property type="entry name" value="NAD_binding_4"/>
    <property type="match status" value="1"/>
</dbReference>
<protein>
    <recommendedName>
        <fullName evidence="2">Thioester reductase (TE) domain-containing protein</fullName>
    </recommendedName>
</protein>
<dbReference type="GO" id="GO:0080019">
    <property type="term" value="F:alcohol-forming very long-chain fatty acyl-CoA reductase activity"/>
    <property type="evidence" value="ECO:0007669"/>
    <property type="project" value="InterPro"/>
</dbReference>
<dbReference type="InterPro" id="IPR026055">
    <property type="entry name" value="FAR"/>
</dbReference>
<reference evidence="3 4" key="1">
    <citation type="journal article" date="2015" name="Nature">
        <title>rRNA introns, odd ribosomes, and small enigmatic genomes across a large radiation of phyla.</title>
        <authorList>
            <person name="Brown C.T."/>
            <person name="Hug L.A."/>
            <person name="Thomas B.C."/>
            <person name="Sharon I."/>
            <person name="Castelle C.J."/>
            <person name="Singh A."/>
            <person name="Wilkins M.J."/>
            <person name="Williams K.H."/>
            <person name="Banfield J.F."/>
        </authorList>
    </citation>
    <scope>NUCLEOTIDE SEQUENCE [LARGE SCALE GENOMIC DNA]</scope>
</reference>
<sequence length="386" mass="44348">MEERSSKTILLTGGTGFIGSFLGLRLLEEGYYIFFLVRKAEKDSRSRVLERLSKISYLTARKYENAWEIVEGDTSLPFFGIDKAKLNELKNKVNKIFHCAALLSFDPRNKDKAHKINIEGAKNATELALLFNVELHYLSTAYIAGDRRGEIKEDEFDEGQSFRNVYEKTKFEAEKVVRSWGDKGGRYIIYRPSIVIGDSETGLAFSFTGYYMVAKFFWRYSKFFKRMEGKKFHFPIIIPVVKSATLNLITVDAVVDAIYKLSQKTESIGRTFHIVHPNPPKTSFVFKNSINVFGFSNVKIWLVPLYILRLIAWIGWALSFLFARIGYSFRQQISTYVPYFDGSSYFSYKGVGEVLGNSYLPAPIDVDVIKRVLLYAKENKFSDIKN</sequence>
<dbReference type="PANTHER" id="PTHR11011">
    <property type="entry name" value="MALE STERILITY PROTEIN 2-RELATED"/>
    <property type="match status" value="1"/>
</dbReference>
<dbReference type="InterPro" id="IPR013120">
    <property type="entry name" value="FAR_NAD-bd"/>
</dbReference>
<keyword evidence="1" id="KW-0812">Transmembrane</keyword>
<evidence type="ECO:0000259" key="2">
    <source>
        <dbReference type="Pfam" id="PF07993"/>
    </source>
</evidence>
<evidence type="ECO:0000313" key="3">
    <source>
        <dbReference type="EMBL" id="KKT62789.1"/>
    </source>
</evidence>
<dbReference type="InterPro" id="IPR036291">
    <property type="entry name" value="NAD(P)-bd_dom_sf"/>
</dbReference>
<proteinExistence type="predicted"/>
<evidence type="ECO:0000256" key="1">
    <source>
        <dbReference type="SAM" id="Phobius"/>
    </source>
</evidence>
<name>A0A0G1LSU8_9BACT</name>
<keyword evidence="1" id="KW-1133">Transmembrane helix</keyword>
<evidence type="ECO:0000313" key="4">
    <source>
        <dbReference type="Proteomes" id="UP000033945"/>
    </source>
</evidence>
<feature type="domain" description="Thioester reductase (TE)" evidence="2">
    <location>
        <begin position="11"/>
        <end position="258"/>
    </location>
</feature>
<gene>
    <name evidence="3" type="ORF">UW55_C0009G0020</name>
</gene>
<keyword evidence="1" id="KW-0472">Membrane</keyword>
<dbReference type="EMBL" id="LCIT01000009">
    <property type="protein sequence ID" value="KKT62789.1"/>
    <property type="molecule type" value="Genomic_DNA"/>
</dbReference>
<organism evidence="3 4">
    <name type="scientific">Candidatus Giovannonibacteria bacterium GW2011_GWA2_44_26</name>
    <dbReference type="NCBI Taxonomy" id="1618648"/>
    <lineage>
        <taxon>Bacteria</taxon>
        <taxon>Candidatus Giovannoniibacteriota</taxon>
    </lineage>
</organism>
<dbReference type="AlphaFoldDB" id="A0A0G1LSU8"/>
<dbReference type="CDD" id="cd05263">
    <property type="entry name" value="MupV_like_SDR_e"/>
    <property type="match status" value="1"/>
</dbReference>
<accession>A0A0G1LSU8</accession>
<dbReference type="SUPFAM" id="SSF51735">
    <property type="entry name" value="NAD(P)-binding Rossmann-fold domains"/>
    <property type="match status" value="1"/>
</dbReference>